<dbReference type="EMBL" id="MU006789">
    <property type="protein sequence ID" value="KAF2638645.1"/>
    <property type="molecule type" value="Genomic_DNA"/>
</dbReference>
<keyword evidence="3" id="KW-1185">Reference proteome</keyword>
<reference evidence="2" key="1">
    <citation type="journal article" date="2020" name="Stud. Mycol.">
        <title>101 Dothideomycetes genomes: a test case for predicting lifestyles and emergence of pathogens.</title>
        <authorList>
            <person name="Haridas S."/>
            <person name="Albert R."/>
            <person name="Binder M."/>
            <person name="Bloem J."/>
            <person name="Labutti K."/>
            <person name="Salamov A."/>
            <person name="Andreopoulos B."/>
            <person name="Baker S."/>
            <person name="Barry K."/>
            <person name="Bills G."/>
            <person name="Bluhm B."/>
            <person name="Cannon C."/>
            <person name="Castanera R."/>
            <person name="Culley D."/>
            <person name="Daum C."/>
            <person name="Ezra D."/>
            <person name="Gonzalez J."/>
            <person name="Henrissat B."/>
            <person name="Kuo A."/>
            <person name="Liang C."/>
            <person name="Lipzen A."/>
            <person name="Lutzoni F."/>
            <person name="Magnuson J."/>
            <person name="Mondo S."/>
            <person name="Nolan M."/>
            <person name="Ohm R."/>
            <person name="Pangilinan J."/>
            <person name="Park H.-J."/>
            <person name="Ramirez L."/>
            <person name="Alfaro M."/>
            <person name="Sun H."/>
            <person name="Tritt A."/>
            <person name="Yoshinaga Y."/>
            <person name="Zwiers L.-H."/>
            <person name="Turgeon B."/>
            <person name="Goodwin S."/>
            <person name="Spatafora J."/>
            <person name="Crous P."/>
            <person name="Grigoriev I."/>
        </authorList>
    </citation>
    <scope>NUCLEOTIDE SEQUENCE</scope>
    <source>
        <strain evidence="2">CBS 473.64</strain>
    </source>
</reference>
<evidence type="ECO:0000313" key="3">
    <source>
        <dbReference type="Proteomes" id="UP000799753"/>
    </source>
</evidence>
<sequence>MTDRVAKPRPRKKREPKAANNAPNGVRKVNSVQPVIPKQEVLSPVPERAATPTALQLVPQHRKPGAGQWIEDEANGAIATIRHQYTLPSMYQPSHIVPEALDLAFITHFVQLNQGVRSYNPEIPWITHLPNLRQNANNPALRLSIRAASMAFYATVHRDTTVLVDSYRWYTLSLNSQRNSLYRLGPNSIPSNEDILVPVILSLYEVFAGTTTTSIWQHLGAAVKIIAMRGPKKCKGSSFALFKAMRVSDAHVCMIFNTPSVLASHDWMTIPFENASRNAHHQLADILLQIPPCISQCGIEPGSMRKFFAEPIPPGIDLRPVEQCTRELLQDIENWALRFPSLTYTGSGEQIVAATDTELDVNGCKPANSDRSYIILPDSFVALTASTYEAIRVILYLLLDKVSVDWSISPAFSGTSPASSLSYTSSLVDNAIIASQAVLKNSSYMESTHPVGFDFMRSVFPVVVVATLAPRLHEQQEAEEMLNRWGRSRGMAGLCAAWLNV</sequence>
<name>A0A6A6RU60_9PLEO</name>
<proteinExistence type="predicted"/>
<organism evidence="2 3">
    <name type="scientific">Massarina eburnea CBS 473.64</name>
    <dbReference type="NCBI Taxonomy" id="1395130"/>
    <lineage>
        <taxon>Eukaryota</taxon>
        <taxon>Fungi</taxon>
        <taxon>Dikarya</taxon>
        <taxon>Ascomycota</taxon>
        <taxon>Pezizomycotina</taxon>
        <taxon>Dothideomycetes</taxon>
        <taxon>Pleosporomycetidae</taxon>
        <taxon>Pleosporales</taxon>
        <taxon>Massarineae</taxon>
        <taxon>Massarinaceae</taxon>
        <taxon>Massarina</taxon>
    </lineage>
</organism>
<accession>A0A6A6RU60</accession>
<dbReference type="PANTHER" id="PTHR38111">
    <property type="entry name" value="ZN(2)-C6 FUNGAL-TYPE DOMAIN-CONTAINING PROTEIN-RELATED"/>
    <property type="match status" value="1"/>
</dbReference>
<dbReference type="OrthoDB" id="3525185at2759"/>
<evidence type="ECO:0000313" key="2">
    <source>
        <dbReference type="EMBL" id="KAF2638645.1"/>
    </source>
</evidence>
<protein>
    <submittedName>
        <fullName evidence="2">Uncharacterized protein</fullName>
    </submittedName>
</protein>
<dbReference type="AlphaFoldDB" id="A0A6A6RU60"/>
<dbReference type="PANTHER" id="PTHR38111:SF2">
    <property type="entry name" value="FINGER DOMAIN PROTEIN, PUTATIVE (AFU_ORTHOLOGUE AFUA_1G01560)-RELATED"/>
    <property type="match status" value="1"/>
</dbReference>
<feature type="region of interest" description="Disordered" evidence="1">
    <location>
        <begin position="1"/>
        <end position="30"/>
    </location>
</feature>
<gene>
    <name evidence="2" type="ORF">P280DRAFT_404355</name>
</gene>
<evidence type="ECO:0000256" key="1">
    <source>
        <dbReference type="SAM" id="MobiDB-lite"/>
    </source>
</evidence>
<dbReference type="InterPro" id="IPR053178">
    <property type="entry name" value="Osmoadaptation_assoc"/>
</dbReference>
<dbReference type="Proteomes" id="UP000799753">
    <property type="component" value="Unassembled WGS sequence"/>
</dbReference>